<dbReference type="EMBL" id="FXZM01000008">
    <property type="protein sequence ID" value="SMY12282.1"/>
    <property type="molecule type" value="Genomic_DNA"/>
</dbReference>
<proteinExistence type="predicted"/>
<keyword evidence="4" id="KW-1185">Reference proteome</keyword>
<feature type="transmembrane region" description="Helical" evidence="1">
    <location>
        <begin position="376"/>
        <end position="396"/>
    </location>
</feature>
<sequence length="705" mass="73457">MRRAIAAVWAIILLLALTAAPALAAGPPAQPPNPEQDEASAHPVVLLGFAGLTFEDLDPNRTPHLWRLIDESAVGSLTPRSVRDTSCAADGWLALSSGRRAADEPRPTCRVLQEPIGGWVPDWDVYLDQAAEDNYTPAVGTLTEAVEAADARVTGIGPGAAIGTARSDGRTEDWQPLREPGEVGEQVTAAAGTSDIVLVDLGSVYSPGQSVTGIDEAVGEVLAATDGLPAAQSPTLIAASIADARTDDSRMQFAAVRGGIGAGGPLGGDGSSQLITSSSTRQPGLVQVTDLTPTLLASAGVTGAGGFAGAPVSFVDGPADAADKQQRMIDRQTAVLTQENVSAWFYAAWGILLAGLLVTCSVIVRRRGPRRAANIMRVGGLLGAALPISTFLVNVLPWERWPSADVAMLGGVAGWAIVLTALGFLGPWRRLPGGPLGFIAVTTVGVLAVDVSTGSSLQMSTLLGEPLLIASRFYGIGNSALALYCTALLVGLGVVCSWMRRRWSITAVVVSAVLGSCVLLATPGLGTKFGSVPTLLLGTAFFAVTAAGVTMSWRRLMLIGGGGAAGLMLLVLFLDWTRPTDRRTHFGNFFDSILTGEAGAVLLRKIGMNIDILTQSWMTILLPFALAAILWAAISPNRFRIPLLGEWYREMPLLRTSVISLAVLLTVGTFINDSGIVVPAVGILFLVPALTHLVGAKAKALPLDR</sequence>
<feature type="transmembrane region" description="Helical" evidence="1">
    <location>
        <begin position="408"/>
        <end position="428"/>
    </location>
</feature>
<feature type="signal peptide" evidence="2">
    <location>
        <begin position="1"/>
        <end position="24"/>
    </location>
</feature>
<feature type="transmembrane region" description="Helical" evidence="1">
    <location>
        <begin position="529"/>
        <end position="549"/>
    </location>
</feature>
<protein>
    <recommendedName>
        <fullName evidence="5">Phosphoglyceromutase</fullName>
    </recommendedName>
</protein>
<evidence type="ECO:0000313" key="4">
    <source>
        <dbReference type="Proteomes" id="UP000234462"/>
    </source>
</evidence>
<dbReference type="AlphaFoldDB" id="A0A2H1L5Y6"/>
<feature type="transmembrane region" description="Helical" evidence="1">
    <location>
        <begin position="612"/>
        <end position="633"/>
    </location>
</feature>
<gene>
    <name evidence="3" type="ORF">BJEO58_01876</name>
</gene>
<keyword evidence="2" id="KW-0732">Signal</keyword>
<keyword evidence="1" id="KW-0472">Membrane</keyword>
<feature type="transmembrane region" description="Helical" evidence="1">
    <location>
        <begin position="343"/>
        <end position="364"/>
    </location>
</feature>
<feature type="transmembrane region" description="Helical" evidence="1">
    <location>
        <begin position="653"/>
        <end position="671"/>
    </location>
</feature>
<evidence type="ECO:0000256" key="1">
    <source>
        <dbReference type="SAM" id="Phobius"/>
    </source>
</evidence>
<dbReference type="RefSeq" id="WP_101589222.1">
    <property type="nucleotide sequence ID" value="NZ_FXZM01000008.1"/>
</dbReference>
<feature type="transmembrane region" description="Helical" evidence="1">
    <location>
        <begin position="503"/>
        <end position="523"/>
    </location>
</feature>
<feature type="transmembrane region" description="Helical" evidence="1">
    <location>
        <begin position="435"/>
        <end position="453"/>
    </location>
</feature>
<feature type="transmembrane region" description="Helical" evidence="1">
    <location>
        <begin position="473"/>
        <end position="496"/>
    </location>
</feature>
<evidence type="ECO:0000313" key="3">
    <source>
        <dbReference type="EMBL" id="SMY12282.1"/>
    </source>
</evidence>
<keyword evidence="1" id="KW-0812">Transmembrane</keyword>
<feature type="transmembrane region" description="Helical" evidence="1">
    <location>
        <begin position="556"/>
        <end position="574"/>
    </location>
</feature>
<keyword evidence="1" id="KW-1133">Transmembrane helix</keyword>
<dbReference type="OrthoDB" id="3264110at2"/>
<name>A0A2H1L5Y6_9MICO</name>
<dbReference type="Proteomes" id="UP000234462">
    <property type="component" value="Unassembled WGS sequence"/>
</dbReference>
<organism evidence="3 4">
    <name type="scientific">Brevibacterium jeotgali</name>
    <dbReference type="NCBI Taxonomy" id="1262550"/>
    <lineage>
        <taxon>Bacteria</taxon>
        <taxon>Bacillati</taxon>
        <taxon>Actinomycetota</taxon>
        <taxon>Actinomycetes</taxon>
        <taxon>Micrococcales</taxon>
        <taxon>Brevibacteriaceae</taxon>
        <taxon>Brevibacterium</taxon>
    </lineage>
</organism>
<accession>A0A2H1L5Y6</accession>
<evidence type="ECO:0008006" key="5">
    <source>
        <dbReference type="Google" id="ProtNLM"/>
    </source>
</evidence>
<feature type="transmembrane region" description="Helical" evidence="1">
    <location>
        <begin position="677"/>
        <end position="696"/>
    </location>
</feature>
<evidence type="ECO:0000256" key="2">
    <source>
        <dbReference type="SAM" id="SignalP"/>
    </source>
</evidence>
<reference evidence="4" key="1">
    <citation type="submission" date="2017-03" db="EMBL/GenBank/DDBJ databases">
        <authorList>
            <person name="Monnet C."/>
        </authorList>
    </citation>
    <scope>NUCLEOTIDE SEQUENCE [LARGE SCALE GENOMIC DNA]</scope>
    <source>
        <strain evidence="4">SJ5-8</strain>
    </source>
</reference>
<feature type="chain" id="PRO_5013970949" description="Phosphoglyceromutase" evidence="2">
    <location>
        <begin position="25"/>
        <end position="705"/>
    </location>
</feature>